<proteinExistence type="predicted"/>
<sequence length="87" mass="9328">MALTMAGIPLSKITQSGRGTHAAVMVLRSKARYITISRLPMKPQGHLCVSSSGSRSNTIAIPSTHQIRYRRSICGNPDFFTSVVPGG</sequence>
<evidence type="ECO:0000313" key="1">
    <source>
        <dbReference type="EMBL" id="OCT70334.1"/>
    </source>
</evidence>
<dbReference type="EMBL" id="CM004479">
    <property type="protein sequence ID" value="OCT70334.1"/>
    <property type="molecule type" value="Genomic_DNA"/>
</dbReference>
<name>A0A974CBU6_XENLA</name>
<protein>
    <submittedName>
        <fullName evidence="1">Uncharacterized protein</fullName>
    </submittedName>
</protein>
<reference evidence="2" key="1">
    <citation type="journal article" date="2016" name="Nature">
        <title>Genome evolution in the allotetraploid frog Xenopus laevis.</title>
        <authorList>
            <person name="Session A.M."/>
            <person name="Uno Y."/>
            <person name="Kwon T."/>
            <person name="Chapman J.A."/>
            <person name="Toyoda A."/>
            <person name="Takahashi S."/>
            <person name="Fukui A."/>
            <person name="Hikosaka A."/>
            <person name="Suzuki A."/>
            <person name="Kondo M."/>
            <person name="van Heeringen S.J."/>
            <person name="Quigley I."/>
            <person name="Heinz S."/>
            <person name="Ogino H."/>
            <person name="Ochi H."/>
            <person name="Hellsten U."/>
            <person name="Lyons J.B."/>
            <person name="Simakov O."/>
            <person name="Putnam N."/>
            <person name="Stites J."/>
            <person name="Kuroki Y."/>
            <person name="Tanaka T."/>
            <person name="Michiue T."/>
            <person name="Watanabe M."/>
            <person name="Bogdanovic O."/>
            <person name="Lister R."/>
            <person name="Georgiou G."/>
            <person name="Paranjpe S.S."/>
            <person name="van Kruijsbergen I."/>
            <person name="Shu S."/>
            <person name="Carlson J."/>
            <person name="Kinoshita T."/>
            <person name="Ohta Y."/>
            <person name="Mawaribuchi S."/>
            <person name="Jenkins J."/>
            <person name="Grimwood J."/>
            <person name="Schmutz J."/>
            <person name="Mitros T."/>
            <person name="Mozaffari S.V."/>
            <person name="Suzuki Y."/>
            <person name="Haramoto Y."/>
            <person name="Yamamoto T.S."/>
            <person name="Takagi C."/>
            <person name="Heald R."/>
            <person name="Miller K."/>
            <person name="Haudenschild C."/>
            <person name="Kitzman J."/>
            <person name="Nakayama T."/>
            <person name="Izutsu Y."/>
            <person name="Robert J."/>
            <person name="Fortriede J."/>
            <person name="Burns K."/>
            <person name="Lotay V."/>
            <person name="Karimi K."/>
            <person name="Yasuoka Y."/>
            <person name="Dichmann D.S."/>
            <person name="Flajnik M.F."/>
            <person name="Houston D.W."/>
            <person name="Shendure J."/>
            <person name="DuPasquier L."/>
            <person name="Vize P.D."/>
            <person name="Zorn A.M."/>
            <person name="Ito M."/>
            <person name="Marcotte E.M."/>
            <person name="Wallingford J.B."/>
            <person name="Ito Y."/>
            <person name="Asashima M."/>
            <person name="Ueno N."/>
            <person name="Matsuda Y."/>
            <person name="Veenstra G.J."/>
            <person name="Fujiyama A."/>
            <person name="Harland R.M."/>
            <person name="Taira M."/>
            <person name="Rokhsar D.S."/>
        </authorList>
    </citation>
    <scope>NUCLEOTIDE SEQUENCE [LARGE SCALE GENOMIC DNA]</scope>
    <source>
        <strain evidence="2">J</strain>
    </source>
</reference>
<accession>A0A974CBU6</accession>
<gene>
    <name evidence="1" type="ORF">XELAEV_18037259mg</name>
</gene>
<evidence type="ECO:0000313" key="2">
    <source>
        <dbReference type="Proteomes" id="UP000694892"/>
    </source>
</evidence>
<dbReference type="AlphaFoldDB" id="A0A974CBU6"/>
<organism evidence="1 2">
    <name type="scientific">Xenopus laevis</name>
    <name type="common">African clawed frog</name>
    <dbReference type="NCBI Taxonomy" id="8355"/>
    <lineage>
        <taxon>Eukaryota</taxon>
        <taxon>Metazoa</taxon>
        <taxon>Chordata</taxon>
        <taxon>Craniata</taxon>
        <taxon>Vertebrata</taxon>
        <taxon>Euteleostomi</taxon>
        <taxon>Amphibia</taxon>
        <taxon>Batrachia</taxon>
        <taxon>Anura</taxon>
        <taxon>Pipoidea</taxon>
        <taxon>Pipidae</taxon>
        <taxon>Xenopodinae</taxon>
        <taxon>Xenopus</taxon>
        <taxon>Xenopus</taxon>
    </lineage>
</organism>
<dbReference type="Proteomes" id="UP000694892">
    <property type="component" value="Chromosome 7S"/>
</dbReference>